<keyword evidence="9" id="KW-0443">Lipid metabolism</keyword>
<feature type="domain" description="Acyl-CoA dehydrogenase/oxidase N-terminal" evidence="14">
    <location>
        <begin position="60"/>
        <end position="168"/>
    </location>
</feature>
<evidence type="ECO:0000313" key="16">
    <source>
        <dbReference type="EMBL" id="QIK74550.1"/>
    </source>
</evidence>
<feature type="domain" description="Acyl-CoA oxidase C-terminal" evidence="12">
    <location>
        <begin position="537"/>
        <end position="673"/>
    </location>
</feature>
<dbReference type="FunFam" id="2.40.110.10:FF:000005">
    <property type="entry name" value="Acyl-coenzyme A oxidase"/>
    <property type="match status" value="1"/>
</dbReference>
<dbReference type="InterPro" id="IPR002655">
    <property type="entry name" value="Acyl-CoA_oxidase_C"/>
</dbReference>
<dbReference type="Gene3D" id="1.10.540.10">
    <property type="entry name" value="Acyl-CoA dehydrogenase/oxidase, N-terminal domain"/>
    <property type="match status" value="1"/>
</dbReference>
<dbReference type="SUPFAM" id="SSF56645">
    <property type="entry name" value="Acyl-CoA dehydrogenase NM domain-like"/>
    <property type="match status" value="1"/>
</dbReference>
<keyword evidence="7" id="KW-0276">Fatty acid metabolism</keyword>
<dbReference type="EC" id="1.3.3.6" evidence="4"/>
<evidence type="ECO:0000256" key="2">
    <source>
        <dbReference type="ARBA" id="ARBA00004275"/>
    </source>
</evidence>
<evidence type="ECO:0000256" key="6">
    <source>
        <dbReference type="ARBA" id="ARBA00022827"/>
    </source>
</evidence>
<dbReference type="Pfam" id="PF02770">
    <property type="entry name" value="Acyl-CoA_dh_M"/>
    <property type="match status" value="1"/>
</dbReference>
<dbReference type="RefSeq" id="WP_166314744.1">
    <property type="nucleotide sequence ID" value="NZ_CP049866.1"/>
</dbReference>
<dbReference type="KEGG" id="npi:G7071_03010"/>
<comment type="similarity">
    <text evidence="3">Belongs to the acyl-CoA oxidase family.</text>
</comment>
<dbReference type="InterPro" id="IPR012258">
    <property type="entry name" value="Acyl-CoA_oxidase"/>
</dbReference>
<keyword evidence="10" id="KW-0576">Peroxisome</keyword>
<gene>
    <name evidence="16" type="ORF">G7071_03010</name>
</gene>
<feature type="region of interest" description="Disordered" evidence="11">
    <location>
        <begin position="1"/>
        <end position="38"/>
    </location>
</feature>
<feature type="compositionally biased region" description="Pro residues" evidence="11">
    <location>
        <begin position="24"/>
        <end position="34"/>
    </location>
</feature>
<organism evidence="16 17">
    <name type="scientific">Nocardioides piscis</name>
    <dbReference type="NCBI Taxonomy" id="2714938"/>
    <lineage>
        <taxon>Bacteria</taxon>
        <taxon>Bacillati</taxon>
        <taxon>Actinomycetota</taxon>
        <taxon>Actinomycetes</taxon>
        <taxon>Propionibacteriales</taxon>
        <taxon>Nocardioidaceae</taxon>
        <taxon>Nocardioides</taxon>
    </lineage>
</organism>
<dbReference type="FunFam" id="1.20.140.10:FF:000010">
    <property type="entry name" value="Acyl-coenzyme A oxidase"/>
    <property type="match status" value="1"/>
</dbReference>
<dbReference type="InterPro" id="IPR055060">
    <property type="entry name" value="ACOX_C_alpha1"/>
</dbReference>
<name>A0A6G7YCR0_9ACTN</name>
<reference evidence="16 17" key="1">
    <citation type="submission" date="2020-03" db="EMBL/GenBank/DDBJ databases">
        <title>Nocardioides sp. nov., isolated from fish.</title>
        <authorList>
            <person name="Hyun D.-W."/>
            <person name="Bae J.-W."/>
        </authorList>
    </citation>
    <scope>NUCLEOTIDE SEQUENCE [LARGE SCALE GENOMIC DNA]</scope>
    <source>
        <strain evidence="16 17">HDW12A</strain>
    </source>
</reference>
<feature type="domain" description="Acyl-CoA oxidase C-alpha1" evidence="15">
    <location>
        <begin position="316"/>
        <end position="475"/>
    </location>
</feature>
<accession>A0A6G7YCR0</accession>
<evidence type="ECO:0000256" key="1">
    <source>
        <dbReference type="ARBA" id="ARBA00001974"/>
    </source>
</evidence>
<dbReference type="AlphaFoldDB" id="A0A6G7YCR0"/>
<evidence type="ECO:0000256" key="5">
    <source>
        <dbReference type="ARBA" id="ARBA00022630"/>
    </source>
</evidence>
<dbReference type="FunFam" id="1.20.140.10:FF:000007">
    <property type="entry name" value="Acyl-coenzyme A oxidase"/>
    <property type="match status" value="1"/>
</dbReference>
<dbReference type="Pfam" id="PF02771">
    <property type="entry name" value="Acyl-CoA_dh_N"/>
    <property type="match status" value="1"/>
</dbReference>
<dbReference type="InterPro" id="IPR013786">
    <property type="entry name" value="AcylCoA_DH/ox_N"/>
</dbReference>
<dbReference type="EMBL" id="CP049866">
    <property type="protein sequence ID" value="QIK74550.1"/>
    <property type="molecule type" value="Genomic_DNA"/>
</dbReference>
<dbReference type="InterPro" id="IPR009100">
    <property type="entry name" value="AcylCoA_DH/oxidase_NM_dom_sf"/>
</dbReference>
<sequence length="678" mass="73587">MTTSDAVDKRPDDQVTDAGAEQPAEPPQAEPTPAKPGYVQPAIDVTALTELLDGKYAEVRNLVRQNMVEEKQILLDEETMSTDDFRDRVRDVVVKMASTGQTGMGFPTEYGGGGDIGGSVAAFETLAYGDLSVLVKVGVQFGLFGGAILQLGTKAHHDAYLHDLITGKLMGCFAMTETGHGSNVQALGTTATYDAATGEFVITTPDDASRKDYIGNAAAHADVAVVFAQLDIDGEGRGVHAFVVPLRADGEVLPGVRIEDCGPKMGLNGVDNGRIWFDGVRIPRANLLNQFADVTEDGAYESTIDNANRRFFTMLGTLVQGRVCVGGAGINAAKVALVIATRYANVRRQFEATSEDQEELLLDYGMHQRRLLPRIARTYALHFAQEHVAAALHDVFSGLTTDEQDRRQLEARAAGTKVLGTWHATDTIQECREACGGAGYLSANRFAALKADTDVFTTFEGDNHVLLQLVAKGLLTDYSSEFEDMDQFGMVKFVAGLAVGTVLERTSAHKLFQAIKDVLPGGDQWDQEAGLLDPAYQQAMLRFREEHMLAGVARRLKRGIDSGMNPGEVFSRVQDHVIGAARAHVERMVLDSFIDKVSALPDGDLKVALNLLCDLHALSTIEADRAWFMEHGRLSSARSKAISREINDLCRKIRPLAGDFVDAWGVPVEMLRSEELIG</sequence>
<evidence type="ECO:0000313" key="17">
    <source>
        <dbReference type="Proteomes" id="UP000502035"/>
    </source>
</evidence>
<keyword evidence="8" id="KW-0560">Oxidoreductase</keyword>
<keyword evidence="5" id="KW-0285">Flavoprotein</keyword>
<dbReference type="PIRSF" id="PIRSF000168">
    <property type="entry name" value="Acyl-CoA_oxidase"/>
    <property type="match status" value="1"/>
</dbReference>
<keyword evidence="17" id="KW-1185">Reference proteome</keyword>
<dbReference type="Pfam" id="PF01756">
    <property type="entry name" value="ACOX"/>
    <property type="match status" value="1"/>
</dbReference>
<evidence type="ECO:0000256" key="3">
    <source>
        <dbReference type="ARBA" id="ARBA00006288"/>
    </source>
</evidence>
<dbReference type="GO" id="GO:0055088">
    <property type="term" value="P:lipid homeostasis"/>
    <property type="evidence" value="ECO:0007669"/>
    <property type="project" value="TreeGrafter"/>
</dbReference>
<evidence type="ECO:0000256" key="11">
    <source>
        <dbReference type="SAM" id="MobiDB-lite"/>
    </source>
</evidence>
<evidence type="ECO:0000259" key="12">
    <source>
        <dbReference type="Pfam" id="PF01756"/>
    </source>
</evidence>
<comment type="cofactor">
    <cofactor evidence="1">
        <name>FAD</name>
        <dbReference type="ChEBI" id="CHEBI:57692"/>
    </cofactor>
</comment>
<evidence type="ECO:0000256" key="7">
    <source>
        <dbReference type="ARBA" id="ARBA00022832"/>
    </source>
</evidence>
<evidence type="ECO:0000259" key="14">
    <source>
        <dbReference type="Pfam" id="PF02771"/>
    </source>
</evidence>
<keyword evidence="6" id="KW-0274">FAD</keyword>
<dbReference type="GO" id="GO:0071949">
    <property type="term" value="F:FAD binding"/>
    <property type="evidence" value="ECO:0007669"/>
    <property type="project" value="InterPro"/>
</dbReference>
<evidence type="ECO:0000259" key="13">
    <source>
        <dbReference type="Pfam" id="PF02770"/>
    </source>
</evidence>
<dbReference type="Gene3D" id="2.40.110.10">
    <property type="entry name" value="Butyryl-CoA Dehydrogenase, subunit A, domain 2"/>
    <property type="match status" value="1"/>
</dbReference>
<dbReference type="SUPFAM" id="SSF47203">
    <property type="entry name" value="Acyl-CoA dehydrogenase C-terminal domain-like"/>
    <property type="match status" value="2"/>
</dbReference>
<dbReference type="PANTHER" id="PTHR10909">
    <property type="entry name" value="ELECTRON TRANSPORT OXIDOREDUCTASE"/>
    <property type="match status" value="1"/>
</dbReference>
<dbReference type="InterPro" id="IPR036250">
    <property type="entry name" value="AcylCo_DH-like_C"/>
</dbReference>
<dbReference type="PANTHER" id="PTHR10909:SF352">
    <property type="entry name" value="ACYL-COENZYME A OXIDASE-LIKE PROTEIN"/>
    <property type="match status" value="1"/>
</dbReference>
<evidence type="ECO:0000256" key="9">
    <source>
        <dbReference type="ARBA" id="ARBA00023098"/>
    </source>
</evidence>
<dbReference type="Proteomes" id="UP000502035">
    <property type="component" value="Chromosome"/>
</dbReference>
<dbReference type="GO" id="GO:0033540">
    <property type="term" value="P:fatty acid beta-oxidation using acyl-CoA oxidase"/>
    <property type="evidence" value="ECO:0007669"/>
    <property type="project" value="TreeGrafter"/>
</dbReference>
<dbReference type="InterPro" id="IPR037069">
    <property type="entry name" value="AcylCoA_DH/ox_N_sf"/>
</dbReference>
<dbReference type="Pfam" id="PF22924">
    <property type="entry name" value="ACOX_C_alpha1"/>
    <property type="match status" value="1"/>
</dbReference>
<evidence type="ECO:0000256" key="10">
    <source>
        <dbReference type="ARBA" id="ARBA00023140"/>
    </source>
</evidence>
<feature type="compositionally biased region" description="Basic and acidic residues" evidence="11">
    <location>
        <begin position="1"/>
        <end position="13"/>
    </location>
</feature>
<dbReference type="Gene3D" id="1.20.140.10">
    <property type="entry name" value="Butyryl-CoA Dehydrogenase, subunit A, domain 3"/>
    <property type="match status" value="2"/>
</dbReference>
<dbReference type="InterPro" id="IPR046373">
    <property type="entry name" value="Acyl-CoA_Oxase/DH_mid-dom_sf"/>
</dbReference>
<dbReference type="InterPro" id="IPR006091">
    <property type="entry name" value="Acyl-CoA_Oxase/DH_mid-dom"/>
</dbReference>
<evidence type="ECO:0000259" key="15">
    <source>
        <dbReference type="Pfam" id="PF22924"/>
    </source>
</evidence>
<comment type="subcellular location">
    <subcellularLocation>
        <location evidence="2">Peroxisome</location>
    </subcellularLocation>
</comment>
<dbReference type="GO" id="GO:0005504">
    <property type="term" value="F:fatty acid binding"/>
    <property type="evidence" value="ECO:0007669"/>
    <property type="project" value="TreeGrafter"/>
</dbReference>
<dbReference type="GO" id="GO:0003997">
    <property type="term" value="F:acyl-CoA oxidase activity"/>
    <property type="evidence" value="ECO:0007669"/>
    <property type="project" value="UniProtKB-EC"/>
</dbReference>
<protein>
    <recommendedName>
        <fullName evidence="4">acyl-CoA oxidase</fullName>
        <ecNumber evidence="4">1.3.3.6</ecNumber>
    </recommendedName>
</protein>
<feature type="domain" description="Acyl-CoA oxidase/dehydrogenase middle" evidence="13">
    <location>
        <begin position="172"/>
        <end position="280"/>
    </location>
</feature>
<evidence type="ECO:0000256" key="8">
    <source>
        <dbReference type="ARBA" id="ARBA00023002"/>
    </source>
</evidence>
<proteinExistence type="inferred from homology"/>
<evidence type="ECO:0000256" key="4">
    <source>
        <dbReference type="ARBA" id="ARBA00012870"/>
    </source>
</evidence>